<dbReference type="InterPro" id="IPR036412">
    <property type="entry name" value="HAD-like_sf"/>
</dbReference>
<dbReference type="InterPro" id="IPR006379">
    <property type="entry name" value="HAD-SF_hydro_IIB"/>
</dbReference>
<name>A0A1B6NZ04_9ZZZZ</name>
<dbReference type="GO" id="GO:0004805">
    <property type="term" value="F:trehalose-phosphatase activity"/>
    <property type="evidence" value="ECO:0007669"/>
    <property type="project" value="UniProtKB-EC"/>
</dbReference>
<evidence type="ECO:0000313" key="5">
    <source>
        <dbReference type="EMBL" id="KTF08482.1"/>
    </source>
</evidence>
<proteinExistence type="inferred from homology"/>
<comment type="pathway">
    <text evidence="1">Glycan biosynthesis; trehalose biosynthesis.</text>
</comment>
<dbReference type="InterPro" id="IPR044651">
    <property type="entry name" value="OTSB-like"/>
</dbReference>
<evidence type="ECO:0000256" key="1">
    <source>
        <dbReference type="ARBA" id="ARBA00005199"/>
    </source>
</evidence>
<dbReference type="GO" id="GO:0005992">
    <property type="term" value="P:trehalose biosynthetic process"/>
    <property type="evidence" value="ECO:0007669"/>
    <property type="project" value="UniProtKB-UniPathway"/>
</dbReference>
<dbReference type="AlphaFoldDB" id="A0A1B6NZ04"/>
<protein>
    <recommendedName>
        <fullName evidence="3">trehalose-phosphatase</fullName>
        <ecNumber evidence="3">3.1.3.12</ecNumber>
    </recommendedName>
</protein>
<dbReference type="NCBIfam" id="TIGR00685">
    <property type="entry name" value="T6PP"/>
    <property type="match status" value="1"/>
</dbReference>
<gene>
    <name evidence="5" type="ORF">MGSAQ_000037</name>
</gene>
<dbReference type="Pfam" id="PF02358">
    <property type="entry name" value="Trehalose_PPase"/>
    <property type="match status" value="1"/>
</dbReference>
<evidence type="ECO:0000256" key="3">
    <source>
        <dbReference type="ARBA" id="ARBA00013086"/>
    </source>
</evidence>
<comment type="caution">
    <text evidence="5">The sequence shown here is derived from an EMBL/GenBank/DDBJ whole genome shotgun (WGS) entry which is preliminary data.</text>
</comment>
<dbReference type="SUPFAM" id="SSF56784">
    <property type="entry name" value="HAD-like"/>
    <property type="match status" value="1"/>
</dbReference>
<comment type="similarity">
    <text evidence="2">Belongs to the trehalose phosphatase family.</text>
</comment>
<evidence type="ECO:0000256" key="2">
    <source>
        <dbReference type="ARBA" id="ARBA00008770"/>
    </source>
</evidence>
<organism evidence="5">
    <name type="scientific">marine sediment metagenome</name>
    <dbReference type="NCBI Taxonomy" id="412755"/>
    <lineage>
        <taxon>unclassified sequences</taxon>
        <taxon>metagenomes</taxon>
        <taxon>ecological metagenomes</taxon>
    </lineage>
</organism>
<accession>A0A1B6NZ04</accession>
<dbReference type="PANTHER" id="PTHR43768">
    <property type="entry name" value="TREHALOSE 6-PHOSPHATE PHOSPHATASE"/>
    <property type="match status" value="1"/>
</dbReference>
<dbReference type="EC" id="3.1.3.12" evidence="3"/>
<dbReference type="InterPro" id="IPR003337">
    <property type="entry name" value="Trehalose_PPase"/>
</dbReference>
<dbReference type="InterPro" id="IPR023214">
    <property type="entry name" value="HAD_sf"/>
</dbReference>
<sequence length="295" mass="33318">MESHPIYMQPNLLVDYLKHQKNCYLFLDIDGTLSYFTLNPKDSIVPYSTLSILRELQKHGIVVAIVTGRSLVEARSLLAPIELPIAATHGLEIALNSSFSKFEDEDLNEVNTLFIDTLELDKIKQDILRSCALYDDFFVESKPYSVALHFRKNPVLADEAYRLMKEVLKPYPDWVLKPGKYVWEAVPKGVNKGTAILYLLGKIMNKASNDTCAIFIGDDITDEAGFRAIQDSKKIVEGLEQPPKGLGIKVGRESTCAHYYVNDIKEVTNLLRNLLSFCQTRDRSLSGVIKVNSHY</sequence>
<dbReference type="UniPathway" id="UPA00299"/>
<dbReference type="PANTHER" id="PTHR43768:SF3">
    <property type="entry name" value="TREHALOSE 6-PHOSPHATE PHOSPHATASE"/>
    <property type="match status" value="1"/>
</dbReference>
<dbReference type="Gene3D" id="3.30.70.1020">
    <property type="entry name" value="Trehalose-6-phosphate phosphatase related protein, domain 2"/>
    <property type="match status" value="1"/>
</dbReference>
<evidence type="ECO:0000256" key="4">
    <source>
        <dbReference type="ARBA" id="ARBA00022801"/>
    </source>
</evidence>
<keyword evidence="4" id="KW-0378">Hydrolase</keyword>
<dbReference type="EMBL" id="AYSL01000002">
    <property type="protein sequence ID" value="KTF08482.1"/>
    <property type="molecule type" value="Genomic_DNA"/>
</dbReference>
<reference evidence="5" key="1">
    <citation type="submission" date="2013-11" db="EMBL/GenBank/DDBJ databases">
        <title>Microbial diversity, functional groups and degradation webs in Northern and Southern Mediterranean and Red Sea marine crude oil polluted sites.</title>
        <authorList>
            <person name="Daffonchio D."/>
            <person name="Mapelli F."/>
            <person name="Ferrer M."/>
            <person name="Richter M."/>
            <person name="Cherif A."/>
            <person name="Malkawi H.I."/>
            <person name="Yakimov M.M."/>
            <person name="Abdel-Fattah Y.R."/>
            <person name="Blaghen M."/>
            <person name="Golyshin P.N."/>
            <person name="Kalogerakis N."/>
            <person name="Boon N."/>
            <person name="Magagnini M."/>
            <person name="Fava F."/>
        </authorList>
    </citation>
    <scope>NUCLEOTIDE SEQUENCE</scope>
</reference>
<dbReference type="NCBIfam" id="TIGR01484">
    <property type="entry name" value="HAD-SF-IIB"/>
    <property type="match status" value="1"/>
</dbReference>
<dbReference type="Gene3D" id="3.40.50.1000">
    <property type="entry name" value="HAD superfamily/HAD-like"/>
    <property type="match status" value="1"/>
</dbReference>